<dbReference type="Proteomes" id="UP001317705">
    <property type="component" value="Chromosome"/>
</dbReference>
<protein>
    <submittedName>
        <fullName evidence="2">Chromosome partitioning protein ParA</fullName>
    </submittedName>
</protein>
<name>A0ABM8EG45_9BACT</name>
<gene>
    <name evidence="2" type="ORF">GURASL_01600</name>
</gene>
<feature type="domain" description="AAA" evidence="1">
    <location>
        <begin position="3"/>
        <end position="178"/>
    </location>
</feature>
<dbReference type="Gene3D" id="3.40.50.300">
    <property type="entry name" value="P-loop containing nucleotide triphosphate hydrolases"/>
    <property type="match status" value="1"/>
</dbReference>
<proteinExistence type="predicted"/>
<dbReference type="PIRSF" id="PIRSF009320">
    <property type="entry name" value="Nuc_binding_HP_1000"/>
    <property type="match status" value="1"/>
</dbReference>
<dbReference type="SUPFAM" id="SSF52540">
    <property type="entry name" value="P-loop containing nucleoside triphosphate hydrolases"/>
    <property type="match status" value="1"/>
</dbReference>
<dbReference type="InterPro" id="IPR027417">
    <property type="entry name" value="P-loop_NTPase"/>
</dbReference>
<dbReference type="RefSeq" id="WP_282001202.1">
    <property type="nucleotide sequence ID" value="NZ_AP027151.1"/>
</dbReference>
<dbReference type="EMBL" id="AP027151">
    <property type="protein sequence ID" value="BDV41237.1"/>
    <property type="molecule type" value="Genomic_DNA"/>
</dbReference>
<dbReference type="InterPro" id="IPR025669">
    <property type="entry name" value="AAA_dom"/>
</dbReference>
<sequence length="257" mass="27854">MAKKICIANQKGGVGKTTTAVNLAASLAAAEKRTLLVDMDPQGNAGSGVGLNKDGLEESVYDAIINEVDPLSLVVKTELAFLELLPSTTDLAGAELELVAATERERRLKTALARLDEHYDYMVIDCPPSLGLLTVNAMTAADSVLVPLQCEYYAMEGLSQIIKTIKLIQRGLNPGLTIEGILLTMYDGRNNLARQVSEEIRVHFKDLAFQTVIPRNVRLSEAPSHGRPILLYDISSRGAVAYLELAKELLAREALHG</sequence>
<dbReference type="InterPro" id="IPR050678">
    <property type="entry name" value="DNA_Partitioning_ATPase"/>
</dbReference>
<dbReference type="CDD" id="cd02042">
    <property type="entry name" value="ParAB_family"/>
    <property type="match status" value="1"/>
</dbReference>
<accession>A0ABM8EG45</accession>
<dbReference type="Pfam" id="PF13614">
    <property type="entry name" value="AAA_31"/>
    <property type="match status" value="1"/>
</dbReference>
<reference evidence="2 3" key="1">
    <citation type="submission" date="2022-12" db="EMBL/GenBank/DDBJ databases">
        <title>Polyphasic characterization of Geotalea uranireducens NIT-SL11 newly isolated from a complex of sewage sludge and microbially reduced graphene oxide.</title>
        <authorList>
            <person name="Xie L."/>
            <person name="Yoshida N."/>
            <person name="Meng L."/>
        </authorList>
    </citation>
    <scope>NUCLEOTIDE SEQUENCE [LARGE SCALE GENOMIC DNA]</scope>
    <source>
        <strain evidence="2 3">NIT-SL11</strain>
    </source>
</reference>
<evidence type="ECO:0000313" key="3">
    <source>
        <dbReference type="Proteomes" id="UP001317705"/>
    </source>
</evidence>
<keyword evidence="3" id="KW-1185">Reference proteome</keyword>
<organism evidence="2 3">
    <name type="scientific">Geotalea uraniireducens</name>
    <dbReference type="NCBI Taxonomy" id="351604"/>
    <lineage>
        <taxon>Bacteria</taxon>
        <taxon>Pseudomonadati</taxon>
        <taxon>Thermodesulfobacteriota</taxon>
        <taxon>Desulfuromonadia</taxon>
        <taxon>Geobacterales</taxon>
        <taxon>Geobacteraceae</taxon>
        <taxon>Geotalea</taxon>
    </lineage>
</organism>
<dbReference type="PANTHER" id="PTHR13696:SF52">
    <property type="entry name" value="PARA FAMILY PROTEIN CT_582"/>
    <property type="match status" value="1"/>
</dbReference>
<dbReference type="PANTHER" id="PTHR13696">
    <property type="entry name" value="P-LOOP CONTAINING NUCLEOSIDE TRIPHOSPHATE HYDROLASE"/>
    <property type="match status" value="1"/>
</dbReference>
<evidence type="ECO:0000313" key="2">
    <source>
        <dbReference type="EMBL" id="BDV41237.1"/>
    </source>
</evidence>
<evidence type="ECO:0000259" key="1">
    <source>
        <dbReference type="Pfam" id="PF13614"/>
    </source>
</evidence>